<organism evidence="1 2">
    <name type="scientific">Schistosoma haematobium</name>
    <name type="common">Blood fluke</name>
    <dbReference type="NCBI Taxonomy" id="6185"/>
    <lineage>
        <taxon>Eukaryota</taxon>
        <taxon>Metazoa</taxon>
        <taxon>Spiralia</taxon>
        <taxon>Lophotrochozoa</taxon>
        <taxon>Platyhelminthes</taxon>
        <taxon>Trematoda</taxon>
        <taxon>Digenea</taxon>
        <taxon>Strigeidida</taxon>
        <taxon>Schistosomatoidea</taxon>
        <taxon>Schistosomatidae</taxon>
        <taxon>Schistosoma</taxon>
    </lineage>
</organism>
<dbReference type="GeneID" id="24593736"/>
<comment type="caution">
    <text evidence="1">The sequence shown here is derived from an EMBL/GenBank/DDBJ whole genome shotgun (WGS) entry which is preliminary data.</text>
</comment>
<dbReference type="Proteomes" id="UP000471633">
    <property type="component" value="Unassembled WGS sequence"/>
</dbReference>
<dbReference type="EMBL" id="AMPZ03000003">
    <property type="protein sequence ID" value="KAH9588163.1"/>
    <property type="molecule type" value="Genomic_DNA"/>
</dbReference>
<proteinExistence type="predicted"/>
<reference evidence="1" key="3">
    <citation type="submission" date="2021-06" db="EMBL/GenBank/DDBJ databases">
        <title>Chromosome-level genome assembly for S. haematobium.</title>
        <authorList>
            <person name="Stroehlein A.J."/>
        </authorList>
    </citation>
    <scope>NUCLEOTIDE SEQUENCE</scope>
</reference>
<dbReference type="KEGG" id="shx:MS3_00005643"/>
<gene>
    <name evidence="1" type="ORF">MS3_00005643</name>
</gene>
<dbReference type="RefSeq" id="XP_035586366.1">
    <property type="nucleotide sequence ID" value="XM_035730292.1"/>
</dbReference>
<sequence>MIISQQLQQQQQKHAAKGSALIVELDKIDSVFNDILNSHSGSVFDDNISDSHCCGEVEGERPGITVFVEKSSQGQVKEISFPRINSNMNCVKQIVMNKISNVQPNSKINIDPRA</sequence>
<reference evidence="1" key="2">
    <citation type="journal article" date="2019" name="Gigascience">
        <title>High-quality Schistosoma haematobium genome achieved by single-molecule and long-range sequencing.</title>
        <authorList>
            <person name="Stroehlein A.J."/>
            <person name="Korhonen P.K."/>
            <person name="Chong T.M."/>
            <person name="Lim Y.L."/>
            <person name="Chan K.G."/>
            <person name="Webster B."/>
            <person name="Rollinson D."/>
            <person name="Brindley P.J."/>
            <person name="Gasser R.B."/>
            <person name="Young N.D."/>
        </authorList>
    </citation>
    <scope>NUCLEOTIDE SEQUENCE</scope>
</reference>
<dbReference type="AlphaFoldDB" id="A0A6A5D0Q2"/>
<reference evidence="1" key="1">
    <citation type="journal article" date="2012" name="Nat. Genet.">
        <title>Whole-genome sequence of Schistosoma haematobium.</title>
        <authorList>
            <person name="Young N.D."/>
            <person name="Jex A.R."/>
            <person name="Li B."/>
            <person name="Liu S."/>
            <person name="Yang L."/>
            <person name="Xiong Z."/>
            <person name="Li Y."/>
            <person name="Cantacessi C."/>
            <person name="Hall R.S."/>
            <person name="Xu X."/>
            <person name="Chen F."/>
            <person name="Wu X."/>
            <person name="Zerlotini A."/>
            <person name="Oliveira G."/>
            <person name="Hofmann A."/>
            <person name="Zhang G."/>
            <person name="Fang X."/>
            <person name="Kang Y."/>
            <person name="Campbell B.E."/>
            <person name="Loukas A."/>
            <person name="Ranganathan S."/>
            <person name="Rollinson D."/>
            <person name="Rinaldi G."/>
            <person name="Brindley P.J."/>
            <person name="Yang H."/>
            <person name="Wang J."/>
            <person name="Wang J."/>
            <person name="Gasser R.B."/>
        </authorList>
    </citation>
    <scope>NUCLEOTIDE SEQUENCE</scope>
</reference>
<name>A0A6A5D0Q2_SCHHA</name>
<accession>A0A6A5D0Q2</accession>
<evidence type="ECO:0000313" key="2">
    <source>
        <dbReference type="Proteomes" id="UP000471633"/>
    </source>
</evidence>
<dbReference type="CTD" id="24593736"/>
<reference evidence="1" key="4">
    <citation type="journal article" date="2022" name="PLoS Pathog.">
        <title>Chromosome-level genome of Schistosoma haematobium underpins genome-wide explorations of molecular variation.</title>
        <authorList>
            <person name="Stroehlein A.J."/>
            <person name="Korhonen P.K."/>
            <person name="Lee V.V."/>
            <person name="Ralph S.A."/>
            <person name="Mentink-Kane M."/>
            <person name="You H."/>
            <person name="McManus D.P."/>
            <person name="Tchuente L.T."/>
            <person name="Stothard J.R."/>
            <person name="Kaur P."/>
            <person name="Dudchenko O."/>
            <person name="Aiden E.L."/>
            <person name="Yang B."/>
            <person name="Yang H."/>
            <person name="Emery A.M."/>
            <person name="Webster B.L."/>
            <person name="Brindley P.J."/>
            <person name="Rollinson D."/>
            <person name="Chang B.C.H."/>
            <person name="Gasser R.B."/>
            <person name="Young N.D."/>
        </authorList>
    </citation>
    <scope>NUCLEOTIDE SEQUENCE</scope>
</reference>
<keyword evidence="2" id="KW-1185">Reference proteome</keyword>
<protein>
    <submittedName>
        <fullName evidence="1">Uncharacterized protein</fullName>
    </submittedName>
</protein>
<evidence type="ECO:0000313" key="1">
    <source>
        <dbReference type="EMBL" id="KAH9588163.1"/>
    </source>
</evidence>